<protein>
    <recommendedName>
        <fullName evidence="3">OmpR/PhoB-type domain-containing protein</fullName>
    </recommendedName>
</protein>
<sequence>MTETLPRLLLRLSEAGDPAILWGRQAAPHAGRDFERLLDRGVLVEQAPATEWDVCPACDCGLDARPIHQVNGRHIAVCPTDLRNDVVLGADDLRSFRIHPSALVREIAMASGFGGTPAPVAAGVWHLGETSDQRALFLALSRDAVLQPGMIGLMRSAARSSPIIVIAPAMAADELARFVEAAISVMSIDGCLGRNATGFAIDLSKLESAATFEPRLVIFRQSQRVILDGIEMHIPQQPFKLLVILAEAVGTRKGHLTPQEIEAENSGRSAGDLIRDLRNALHDDQKTLIRTRQSPTRYFLGLAAGEFDLRP</sequence>
<comment type="caution">
    <text evidence="1">The sequence shown here is derived from an EMBL/GenBank/DDBJ whole genome shotgun (WGS) entry which is preliminary data.</text>
</comment>
<evidence type="ECO:0000313" key="1">
    <source>
        <dbReference type="EMBL" id="MFC3102009.1"/>
    </source>
</evidence>
<dbReference type="EMBL" id="JBHRSU010000036">
    <property type="protein sequence ID" value="MFC3102009.1"/>
    <property type="molecule type" value="Genomic_DNA"/>
</dbReference>
<gene>
    <name evidence="1" type="ORF">ACFODK_14055</name>
</gene>
<accession>A0ABV7EH04</accession>
<dbReference type="RefSeq" id="WP_336920144.1">
    <property type="nucleotide sequence ID" value="NZ_JBANRN010000014.1"/>
</dbReference>
<evidence type="ECO:0000313" key="2">
    <source>
        <dbReference type="Proteomes" id="UP001595378"/>
    </source>
</evidence>
<organism evidence="1 2">
    <name type="scientific">Alteraurantiacibacter lauratis</name>
    <dbReference type="NCBI Taxonomy" id="2054627"/>
    <lineage>
        <taxon>Bacteria</taxon>
        <taxon>Pseudomonadati</taxon>
        <taxon>Pseudomonadota</taxon>
        <taxon>Alphaproteobacteria</taxon>
        <taxon>Sphingomonadales</taxon>
        <taxon>Erythrobacteraceae</taxon>
        <taxon>Alteraurantiacibacter</taxon>
    </lineage>
</organism>
<reference evidence="2" key="1">
    <citation type="journal article" date="2019" name="Int. J. Syst. Evol. Microbiol.">
        <title>The Global Catalogue of Microorganisms (GCM) 10K type strain sequencing project: providing services to taxonomists for standard genome sequencing and annotation.</title>
        <authorList>
            <consortium name="The Broad Institute Genomics Platform"/>
            <consortium name="The Broad Institute Genome Sequencing Center for Infectious Disease"/>
            <person name="Wu L."/>
            <person name="Ma J."/>
        </authorList>
    </citation>
    <scope>NUCLEOTIDE SEQUENCE [LARGE SCALE GENOMIC DNA]</scope>
    <source>
        <strain evidence="2">KCTC 52606</strain>
    </source>
</reference>
<dbReference type="Proteomes" id="UP001595378">
    <property type="component" value="Unassembled WGS sequence"/>
</dbReference>
<keyword evidence="2" id="KW-1185">Reference proteome</keyword>
<evidence type="ECO:0008006" key="3">
    <source>
        <dbReference type="Google" id="ProtNLM"/>
    </source>
</evidence>
<proteinExistence type="predicted"/>
<name>A0ABV7EH04_9SPHN</name>